<feature type="compositionally biased region" description="Basic residues" evidence="8">
    <location>
        <begin position="611"/>
        <end position="620"/>
    </location>
</feature>
<evidence type="ECO:0000256" key="6">
    <source>
        <dbReference type="ARBA" id="ARBA00022989"/>
    </source>
</evidence>
<dbReference type="KEGG" id="srn:A4G23_03064"/>
<evidence type="ECO:0000256" key="7">
    <source>
        <dbReference type="ARBA" id="ARBA00023136"/>
    </source>
</evidence>
<feature type="transmembrane region" description="Helical" evidence="9">
    <location>
        <begin position="411"/>
        <end position="437"/>
    </location>
</feature>
<feature type="transmembrane region" description="Helical" evidence="9">
    <location>
        <begin position="457"/>
        <end position="475"/>
    </location>
</feature>
<name>A0A1D8G441_9ACTN</name>
<dbReference type="GO" id="GO:0009252">
    <property type="term" value="P:peptidoglycan biosynthetic process"/>
    <property type="evidence" value="ECO:0007669"/>
    <property type="project" value="UniProtKB-KW"/>
</dbReference>
<feature type="transmembrane region" description="Helical" evidence="9">
    <location>
        <begin position="324"/>
        <end position="343"/>
    </location>
</feature>
<dbReference type="OrthoDB" id="3695748at2"/>
<dbReference type="GO" id="GO:0034204">
    <property type="term" value="P:lipid translocation"/>
    <property type="evidence" value="ECO:0007669"/>
    <property type="project" value="TreeGrafter"/>
</dbReference>
<proteinExistence type="predicted"/>
<keyword evidence="4" id="KW-0133">Cell shape</keyword>
<evidence type="ECO:0000256" key="5">
    <source>
        <dbReference type="ARBA" id="ARBA00022984"/>
    </source>
</evidence>
<comment type="subcellular location">
    <subcellularLocation>
        <location evidence="1">Cell membrane</location>
        <topology evidence="1">Multi-pass membrane protein</topology>
    </subcellularLocation>
</comment>
<dbReference type="InterPro" id="IPR051050">
    <property type="entry name" value="Lipid_II_flippase_MurJ/MviN"/>
</dbReference>
<evidence type="ECO:0000256" key="8">
    <source>
        <dbReference type="SAM" id="MobiDB-lite"/>
    </source>
</evidence>
<dbReference type="PANTHER" id="PTHR47019:SF1">
    <property type="entry name" value="LIPID II FLIPPASE MURJ"/>
    <property type="match status" value="1"/>
</dbReference>
<feature type="transmembrane region" description="Helical" evidence="9">
    <location>
        <begin position="25"/>
        <end position="46"/>
    </location>
</feature>
<keyword evidence="11" id="KW-1185">Reference proteome</keyword>
<dbReference type="Proteomes" id="UP000095349">
    <property type="component" value="Chromosome"/>
</dbReference>
<dbReference type="Pfam" id="PF03023">
    <property type="entry name" value="MurJ"/>
    <property type="match status" value="2"/>
</dbReference>
<evidence type="ECO:0000313" key="11">
    <source>
        <dbReference type="Proteomes" id="UP000095349"/>
    </source>
</evidence>
<evidence type="ECO:0000256" key="1">
    <source>
        <dbReference type="ARBA" id="ARBA00004651"/>
    </source>
</evidence>
<dbReference type="InterPro" id="IPR004268">
    <property type="entry name" value="MurJ"/>
</dbReference>
<feature type="compositionally biased region" description="Low complexity" evidence="8">
    <location>
        <begin position="280"/>
        <end position="312"/>
    </location>
</feature>
<dbReference type="AlphaFoldDB" id="A0A1D8G441"/>
<feature type="region of interest" description="Disordered" evidence="8">
    <location>
        <begin position="611"/>
        <end position="639"/>
    </location>
</feature>
<reference evidence="10 11" key="1">
    <citation type="submission" date="2016-09" db="EMBL/GenBank/DDBJ databases">
        <title>Streptomyces rubrolavendulae MJM4426 Genome sequencing and assembly.</title>
        <authorList>
            <person name="Kim J.-G."/>
        </authorList>
    </citation>
    <scope>NUCLEOTIDE SEQUENCE [LARGE SCALE GENOMIC DNA]</scope>
    <source>
        <strain evidence="10 11">MJM4426</strain>
    </source>
</reference>
<feature type="transmembrane region" description="Helical" evidence="9">
    <location>
        <begin position="482"/>
        <end position="503"/>
    </location>
</feature>
<keyword evidence="6 9" id="KW-1133">Transmembrane helix</keyword>
<dbReference type="GO" id="GO:0015648">
    <property type="term" value="F:lipid-linked peptidoglycan transporter activity"/>
    <property type="evidence" value="ECO:0007669"/>
    <property type="project" value="TreeGrafter"/>
</dbReference>
<dbReference type="GO" id="GO:0008360">
    <property type="term" value="P:regulation of cell shape"/>
    <property type="evidence" value="ECO:0007669"/>
    <property type="project" value="UniProtKB-KW"/>
</dbReference>
<feature type="transmembrane region" description="Helical" evidence="9">
    <location>
        <begin position="158"/>
        <end position="176"/>
    </location>
</feature>
<keyword evidence="7 9" id="KW-0472">Membrane</keyword>
<dbReference type="PRINTS" id="PR01806">
    <property type="entry name" value="VIRFACTRMVIN"/>
</dbReference>
<evidence type="ECO:0000256" key="9">
    <source>
        <dbReference type="SAM" id="Phobius"/>
    </source>
</evidence>
<organism evidence="10 11">
    <name type="scientific">Streptomyces rubrolavendulae</name>
    <dbReference type="NCBI Taxonomy" id="285473"/>
    <lineage>
        <taxon>Bacteria</taxon>
        <taxon>Bacillati</taxon>
        <taxon>Actinomycetota</taxon>
        <taxon>Actinomycetes</taxon>
        <taxon>Kitasatosporales</taxon>
        <taxon>Streptomycetaceae</taxon>
        <taxon>Streptomyces</taxon>
    </lineage>
</organism>
<sequence>MSRGAAAPVERPRPAGGAWAPSNRFLARAALLTGAFTAVGALLGLLRDQLLAHTFGAGPDTDAFLVAWTVPEFASTLLIEDAMALVLVPAFSRALAARADAGAGGHDPVRDLVRTTLPRTAAVTAAVAALVAAAAPLLVPLLAPGLPEQRLAVDCTRLTATCVLSFALAGYFSAALRAHGRYLAPAAIYVAYNTGIITAVVLFGPAGGVRAAAAGVAAGGALMALIQAPDLVRRLRRRSPGTAAERGAGGRGGGPAAARRTAADRGPTEPATAGGGAGDRGPAAGLRAGRGAAGGDVAVPAAGGRAAEGGDAPAPPAGSGGGGAGSAGLVTALVAPVVLFAVGRQSQVLVERFLAAPLPAGAISHLNYAQKVAQLPMVLSLMLCTVSFPVIARALAAGDREAARRRAERDLLLAGVVVLVGAATVAAAAPQIVGLLFQRGAFDAADTAATASVMRVYALGLLGHAMVSALGRCYFSESRPLWFPAAAMALGVAVNAALGALWADRWGTAGIALANAAGITLTAALLLAGTGRRRVPLSAPAVAGGLARLAAAAALATAAGRLCAPWAAHPLLGTALAAAAVLAVFVTAAHVLRAPLVPHLTRVALTAARRPLPRRHRHAPTHPAAPLDRDVPLRRHRQG</sequence>
<keyword evidence="5" id="KW-0573">Peptidoglycan synthesis</keyword>
<feature type="transmembrane region" description="Helical" evidence="9">
    <location>
        <begin position="209"/>
        <end position="228"/>
    </location>
</feature>
<dbReference type="PATRIC" id="fig|285473.5.peg.3200"/>
<evidence type="ECO:0000256" key="2">
    <source>
        <dbReference type="ARBA" id="ARBA00022475"/>
    </source>
</evidence>
<dbReference type="STRING" id="285473.A4G23_03064"/>
<feature type="transmembrane region" description="Helical" evidence="9">
    <location>
        <begin position="541"/>
        <end position="559"/>
    </location>
</feature>
<feature type="region of interest" description="Disordered" evidence="8">
    <location>
        <begin position="239"/>
        <end position="322"/>
    </location>
</feature>
<evidence type="ECO:0000256" key="4">
    <source>
        <dbReference type="ARBA" id="ARBA00022960"/>
    </source>
</evidence>
<feature type="transmembrane region" description="Helical" evidence="9">
    <location>
        <begin position="509"/>
        <end position="529"/>
    </location>
</feature>
<dbReference type="GO" id="GO:0005886">
    <property type="term" value="C:plasma membrane"/>
    <property type="evidence" value="ECO:0007669"/>
    <property type="project" value="UniProtKB-SubCell"/>
</dbReference>
<dbReference type="GeneID" id="33066049"/>
<evidence type="ECO:0000313" key="10">
    <source>
        <dbReference type="EMBL" id="AOT60197.1"/>
    </source>
</evidence>
<feature type="transmembrane region" description="Helical" evidence="9">
    <location>
        <begin position="373"/>
        <end position="391"/>
    </location>
</feature>
<gene>
    <name evidence="10" type="primary">murJ</name>
    <name evidence="10" type="ORF">A4G23_03064</name>
</gene>
<dbReference type="EMBL" id="CP017316">
    <property type="protein sequence ID" value="AOT60197.1"/>
    <property type="molecule type" value="Genomic_DNA"/>
</dbReference>
<feature type="transmembrane region" description="Helical" evidence="9">
    <location>
        <begin position="183"/>
        <end position="203"/>
    </location>
</feature>
<keyword evidence="3 9" id="KW-0812">Transmembrane</keyword>
<keyword evidence="2" id="KW-1003">Cell membrane</keyword>
<feature type="transmembrane region" description="Helical" evidence="9">
    <location>
        <begin position="571"/>
        <end position="592"/>
    </location>
</feature>
<protein>
    <submittedName>
        <fullName evidence="10">Putative peptidoglycan biosynthesis protein MurJ</fullName>
    </submittedName>
</protein>
<dbReference type="PANTHER" id="PTHR47019">
    <property type="entry name" value="LIPID II FLIPPASE MURJ"/>
    <property type="match status" value="1"/>
</dbReference>
<evidence type="ECO:0000256" key="3">
    <source>
        <dbReference type="ARBA" id="ARBA00022692"/>
    </source>
</evidence>
<accession>A0A1D8G441</accession>
<feature type="transmembrane region" description="Helical" evidence="9">
    <location>
        <begin position="120"/>
        <end position="138"/>
    </location>
</feature>